<dbReference type="Proteomes" id="UP001372526">
    <property type="component" value="Unassembled WGS sequence"/>
</dbReference>
<evidence type="ECO:0000313" key="1">
    <source>
        <dbReference type="EMBL" id="MEI4800845.1"/>
    </source>
</evidence>
<protein>
    <submittedName>
        <fullName evidence="1">DUF2716 domain-containing protein</fullName>
    </submittedName>
</protein>
<proteinExistence type="predicted"/>
<gene>
    <name evidence="1" type="ORF">WAZ07_05785</name>
</gene>
<dbReference type="Pfam" id="PF10898">
    <property type="entry name" value="DUF2716"/>
    <property type="match status" value="1"/>
</dbReference>
<dbReference type="InterPro" id="IPR020323">
    <property type="entry name" value="DUF2716"/>
</dbReference>
<evidence type="ECO:0000313" key="2">
    <source>
        <dbReference type="Proteomes" id="UP001372526"/>
    </source>
</evidence>
<comment type="caution">
    <text evidence="1">The sequence shown here is derived from an EMBL/GenBank/DDBJ whole genome shotgun (WGS) entry which is preliminary data.</text>
</comment>
<accession>A0ABU8FDS8</accession>
<sequence>MKNWIELSNKEYEIIWDRIYKEFKFKPSVSQFPSFNVPSPFITYDISKYLNWSGNLNEYDDIYNDLEEKALLAFQEVTQKNEYIYALDWQHDCYWVNPYLEFTKDEFGEWTIPIFPNGDYYLFIHKNLEWAYLGNPWESTITVFGVELLQAFDKHKPRMFNTILRKG</sequence>
<keyword evidence="2" id="KW-1185">Reference proteome</keyword>
<reference evidence="1 2" key="1">
    <citation type="submission" date="2024-01" db="EMBL/GenBank/DDBJ databases">
        <title>Seven novel Bacillus-like species.</title>
        <authorList>
            <person name="Liu G."/>
        </authorList>
    </citation>
    <scope>NUCLEOTIDE SEQUENCE [LARGE SCALE GENOMIC DNA]</scope>
    <source>
        <strain evidence="1 2">FJAT-51639</strain>
    </source>
</reference>
<name>A0ABU8FDS8_9BACI</name>
<organism evidence="1 2">
    <name type="scientific">Bacillus bruguierae</name>
    <dbReference type="NCBI Taxonomy" id="3127667"/>
    <lineage>
        <taxon>Bacteria</taxon>
        <taxon>Bacillati</taxon>
        <taxon>Bacillota</taxon>
        <taxon>Bacilli</taxon>
        <taxon>Bacillales</taxon>
        <taxon>Bacillaceae</taxon>
        <taxon>Bacillus</taxon>
    </lineage>
</organism>
<dbReference type="EMBL" id="JBAWSX010000002">
    <property type="protein sequence ID" value="MEI4800845.1"/>
    <property type="molecule type" value="Genomic_DNA"/>
</dbReference>
<dbReference type="RefSeq" id="WP_336471814.1">
    <property type="nucleotide sequence ID" value="NZ_JBAWSX010000002.1"/>
</dbReference>